<protein>
    <submittedName>
        <fullName evidence="1">Uncharacterized protein</fullName>
    </submittedName>
</protein>
<gene>
    <name evidence="1" type="ORF">CSKR_103150</name>
</gene>
<name>A0A8T1MLM0_CLOSI</name>
<comment type="caution">
    <text evidence="1">The sequence shown here is derived from an EMBL/GenBank/DDBJ whole genome shotgun (WGS) entry which is preliminary data.</text>
</comment>
<accession>A0A8T1MLM0</accession>
<reference evidence="1 2" key="2">
    <citation type="journal article" date="2021" name="Genomics">
        <title>High-quality reference genome for Clonorchis sinensis.</title>
        <authorList>
            <person name="Young N.D."/>
            <person name="Stroehlein A.J."/>
            <person name="Kinkar L."/>
            <person name="Wang T."/>
            <person name="Sohn W.M."/>
            <person name="Chang B.C.H."/>
            <person name="Kaur P."/>
            <person name="Weisz D."/>
            <person name="Dudchenko O."/>
            <person name="Aiden E.L."/>
            <person name="Korhonen P.K."/>
            <person name="Gasser R.B."/>
        </authorList>
    </citation>
    <scope>NUCLEOTIDE SEQUENCE [LARGE SCALE GENOMIC DNA]</scope>
    <source>
        <strain evidence="1">Cs-k2</strain>
    </source>
</reference>
<evidence type="ECO:0000313" key="1">
    <source>
        <dbReference type="EMBL" id="KAG5450307.1"/>
    </source>
</evidence>
<evidence type="ECO:0000313" key="2">
    <source>
        <dbReference type="Proteomes" id="UP000286415"/>
    </source>
</evidence>
<proteinExistence type="predicted"/>
<dbReference type="EMBL" id="NIRI02000042">
    <property type="protein sequence ID" value="KAG5450307.1"/>
    <property type="molecule type" value="Genomic_DNA"/>
</dbReference>
<reference evidence="1 2" key="1">
    <citation type="journal article" date="2018" name="Biotechnol. Adv.">
        <title>Improved genomic resources and new bioinformatic workflow for the carcinogenic parasite Clonorchis sinensis: Biotechnological implications.</title>
        <authorList>
            <person name="Wang D."/>
            <person name="Korhonen P.K."/>
            <person name="Gasser R.B."/>
            <person name="Young N.D."/>
        </authorList>
    </citation>
    <scope>NUCLEOTIDE SEQUENCE [LARGE SCALE GENOMIC DNA]</scope>
    <source>
        <strain evidence="1">Cs-k2</strain>
    </source>
</reference>
<keyword evidence="2" id="KW-1185">Reference proteome</keyword>
<sequence length="420" mass="48289">MNQWVHILTRFSGCQRHKQSKSSCGQIIPSQNNPVISRHPEFDSHGLKKLLKPTNALGTTDVSHDILCSFDIQSLSNKVPPEESVSLHSMFRLTPIRITPIPVPGKFILLHTKCGKYYFRGYLYQQIDSLVMDGSEIADNKALWSPGQSEEDRTNKIVADWIHFVQSFLSQCVTRNKTEQLYRSYDVEACGKSLIPQCPGLTIGSIGVTLVQHSPPICLDIQLRYRKGSASTEIGIIQTTDQQYAGFDRIKVETQYRCLIGRAEHANDQHPYDVCDLVHRECDIIIPNFLSVQCLPYLKGHKRAESIARPNLFANECSSPKWSTVLLNTTLRMAIHISTWWRQRFVDSRLCPREYQPEREHPFRVAVHFRRHCPSDSAIEHNGKSDINAMYREQRESHERKCMKRGLSQAEEYVHETTIW</sequence>
<dbReference type="Proteomes" id="UP000286415">
    <property type="component" value="Unassembled WGS sequence"/>
</dbReference>
<organism evidence="1 2">
    <name type="scientific">Clonorchis sinensis</name>
    <name type="common">Chinese liver fluke</name>
    <dbReference type="NCBI Taxonomy" id="79923"/>
    <lineage>
        <taxon>Eukaryota</taxon>
        <taxon>Metazoa</taxon>
        <taxon>Spiralia</taxon>
        <taxon>Lophotrochozoa</taxon>
        <taxon>Platyhelminthes</taxon>
        <taxon>Trematoda</taxon>
        <taxon>Digenea</taxon>
        <taxon>Opisthorchiida</taxon>
        <taxon>Opisthorchiata</taxon>
        <taxon>Opisthorchiidae</taxon>
        <taxon>Clonorchis</taxon>
    </lineage>
</organism>